<dbReference type="PANTHER" id="PTHR43027">
    <property type="entry name" value="DOXORUBICIN RESISTANCE ABC TRANSPORTER PERMEASE PROTEIN DRRC-RELATED"/>
    <property type="match status" value="1"/>
</dbReference>
<feature type="transmembrane region" description="Helical" evidence="5">
    <location>
        <begin position="356"/>
        <end position="374"/>
    </location>
</feature>
<dbReference type="EMBL" id="JBJIAA010000017">
    <property type="protein sequence ID" value="MFL0252466.1"/>
    <property type="molecule type" value="Genomic_DNA"/>
</dbReference>
<gene>
    <name evidence="7" type="ORF">ACJDT4_18810</name>
</gene>
<comment type="caution">
    <text evidence="7">The sequence shown here is derived from an EMBL/GenBank/DDBJ whole genome shotgun (WGS) entry which is preliminary data.</text>
</comment>
<evidence type="ECO:0000313" key="7">
    <source>
        <dbReference type="EMBL" id="MFL0252466.1"/>
    </source>
</evidence>
<feature type="transmembrane region" description="Helical" evidence="5">
    <location>
        <begin position="296"/>
        <end position="316"/>
    </location>
</feature>
<comment type="subcellular location">
    <subcellularLocation>
        <location evidence="1">Membrane</location>
        <topology evidence="1">Multi-pass membrane protein</topology>
    </subcellularLocation>
</comment>
<proteinExistence type="predicted"/>
<protein>
    <submittedName>
        <fullName evidence="7">ABC transporter permease</fullName>
    </submittedName>
</protein>
<evidence type="ECO:0000256" key="4">
    <source>
        <dbReference type="ARBA" id="ARBA00023136"/>
    </source>
</evidence>
<dbReference type="Proteomes" id="UP001623592">
    <property type="component" value="Unassembled WGS sequence"/>
</dbReference>
<name>A0ABW8TJG8_9CLOT</name>
<dbReference type="PANTHER" id="PTHR43027:SF1">
    <property type="entry name" value="DOXORUBICIN RESISTANCE ABC TRANSPORTER PERMEASE PROTEIN DRRC-RELATED"/>
    <property type="match status" value="1"/>
</dbReference>
<dbReference type="PROSITE" id="PS51257">
    <property type="entry name" value="PROKAR_LIPOPROTEIN"/>
    <property type="match status" value="1"/>
</dbReference>
<dbReference type="RefSeq" id="WP_406789122.1">
    <property type="nucleotide sequence ID" value="NZ_JBJIAA010000017.1"/>
</dbReference>
<organism evidence="7 8">
    <name type="scientific">Clostridium neuense</name>
    <dbReference type="NCBI Taxonomy" id="1728934"/>
    <lineage>
        <taxon>Bacteria</taxon>
        <taxon>Bacillati</taxon>
        <taxon>Bacillota</taxon>
        <taxon>Clostridia</taxon>
        <taxon>Eubacteriales</taxon>
        <taxon>Clostridiaceae</taxon>
        <taxon>Clostridium</taxon>
    </lineage>
</organism>
<feature type="transmembrane region" description="Helical" evidence="5">
    <location>
        <begin position="265"/>
        <end position="289"/>
    </location>
</feature>
<keyword evidence="2 5" id="KW-0812">Transmembrane</keyword>
<evidence type="ECO:0000256" key="3">
    <source>
        <dbReference type="ARBA" id="ARBA00022989"/>
    </source>
</evidence>
<keyword evidence="8" id="KW-1185">Reference proteome</keyword>
<keyword evidence="3 5" id="KW-1133">Transmembrane helix</keyword>
<feature type="domain" description="ABC-2 type transporter transmembrane" evidence="6">
    <location>
        <begin position="21"/>
        <end position="372"/>
    </location>
</feature>
<evidence type="ECO:0000256" key="5">
    <source>
        <dbReference type="SAM" id="Phobius"/>
    </source>
</evidence>
<sequence>MSIKSNIIIALKGVVASWKQILLAYAVFPVLIVSCLGYFYKDIYSPKTQIDKINITIIDEDHSRGSAEFKEIFQNSDINKIVKIVKNGEITIKIPKGYEEKITKLGSVTITVSGKFNVLQDDKDTINSIISSYGKIITENKIISNNMDLLSAENKKKINAALNNIYSQKILKSKFVKSKKTLNSYETLSATLISYIIVAIAVNIAASYKKEKKDGIFKRLMAMPMRKEKLFNTTLICYFEYSIIFGAVYILTLIVTGFAFRGCNFINLAVVLICQSLLITSFSGFIIAFFNDEFSIPILTALLFFQTFFGETFVPIQEVSNGLYIKVSKLAFLNIVPDTYKKCMLFNSFSSIEKNLAYMIIFSIVIYIIALFKIKIRWETA</sequence>
<feature type="transmembrane region" description="Helical" evidence="5">
    <location>
        <begin position="188"/>
        <end position="209"/>
    </location>
</feature>
<evidence type="ECO:0000259" key="6">
    <source>
        <dbReference type="Pfam" id="PF12698"/>
    </source>
</evidence>
<feature type="transmembrane region" description="Helical" evidence="5">
    <location>
        <begin position="230"/>
        <end position="259"/>
    </location>
</feature>
<dbReference type="Pfam" id="PF12698">
    <property type="entry name" value="ABC2_membrane_3"/>
    <property type="match status" value="1"/>
</dbReference>
<dbReference type="InterPro" id="IPR052902">
    <property type="entry name" value="ABC-2_transporter"/>
</dbReference>
<feature type="transmembrane region" description="Helical" evidence="5">
    <location>
        <begin position="21"/>
        <end position="40"/>
    </location>
</feature>
<evidence type="ECO:0000256" key="1">
    <source>
        <dbReference type="ARBA" id="ARBA00004141"/>
    </source>
</evidence>
<accession>A0ABW8TJG8</accession>
<keyword evidence="4 5" id="KW-0472">Membrane</keyword>
<evidence type="ECO:0000256" key="2">
    <source>
        <dbReference type="ARBA" id="ARBA00022692"/>
    </source>
</evidence>
<evidence type="ECO:0000313" key="8">
    <source>
        <dbReference type="Proteomes" id="UP001623592"/>
    </source>
</evidence>
<reference evidence="7 8" key="1">
    <citation type="submission" date="2024-11" db="EMBL/GenBank/DDBJ databases">
        <authorList>
            <person name="Heng Y.C."/>
            <person name="Lim A.C.H."/>
            <person name="Lee J.K.Y."/>
            <person name="Kittelmann S."/>
        </authorList>
    </citation>
    <scope>NUCLEOTIDE SEQUENCE [LARGE SCALE GENOMIC DNA]</scope>
    <source>
        <strain evidence="7 8">WILCCON 0114</strain>
    </source>
</reference>
<dbReference type="InterPro" id="IPR013525">
    <property type="entry name" value="ABC2_TM"/>
</dbReference>